<accession>A0ABR4C022</accession>
<sequence>MMQSILFIAFLPRYHRCFPSSAPKILHLPRSATLIQEDEFCPSDCRNLRLKIPFFHPPVHQQLYFHAFHSGPSRYHPNSTPLLALLCFASLRFKYDNNKKRKFGMWAAWSAASVIAQGCSPSHLVRIRQSECLSSSIRKTCIWALLSSLATPVWPGEDLLYRLNSTFYNETKGINHQNAIRYDSKCLCMQERT</sequence>
<organism evidence="1 2">
    <name type="scientific">Oculimacula yallundae</name>
    <dbReference type="NCBI Taxonomy" id="86028"/>
    <lineage>
        <taxon>Eukaryota</taxon>
        <taxon>Fungi</taxon>
        <taxon>Dikarya</taxon>
        <taxon>Ascomycota</taxon>
        <taxon>Pezizomycotina</taxon>
        <taxon>Leotiomycetes</taxon>
        <taxon>Helotiales</taxon>
        <taxon>Ploettnerulaceae</taxon>
        <taxon>Oculimacula</taxon>
    </lineage>
</organism>
<evidence type="ECO:0000313" key="2">
    <source>
        <dbReference type="Proteomes" id="UP001595075"/>
    </source>
</evidence>
<proteinExistence type="predicted"/>
<name>A0ABR4C022_9HELO</name>
<evidence type="ECO:0000313" key="1">
    <source>
        <dbReference type="EMBL" id="KAL2063255.1"/>
    </source>
</evidence>
<keyword evidence="2" id="KW-1185">Reference proteome</keyword>
<gene>
    <name evidence="1" type="ORF">VTL71DRAFT_5060</name>
</gene>
<dbReference type="EMBL" id="JAZHXI010000015">
    <property type="protein sequence ID" value="KAL2063255.1"/>
    <property type="molecule type" value="Genomic_DNA"/>
</dbReference>
<comment type="caution">
    <text evidence="1">The sequence shown here is derived from an EMBL/GenBank/DDBJ whole genome shotgun (WGS) entry which is preliminary data.</text>
</comment>
<protein>
    <submittedName>
        <fullName evidence="1">Uncharacterized protein</fullName>
    </submittedName>
</protein>
<reference evidence="1 2" key="1">
    <citation type="journal article" date="2024" name="Commun. Biol.">
        <title>Comparative genomic analysis of thermophilic fungi reveals convergent evolutionary adaptations and gene losses.</title>
        <authorList>
            <person name="Steindorff A.S."/>
            <person name="Aguilar-Pontes M.V."/>
            <person name="Robinson A.J."/>
            <person name="Andreopoulos B."/>
            <person name="LaButti K."/>
            <person name="Kuo A."/>
            <person name="Mondo S."/>
            <person name="Riley R."/>
            <person name="Otillar R."/>
            <person name="Haridas S."/>
            <person name="Lipzen A."/>
            <person name="Grimwood J."/>
            <person name="Schmutz J."/>
            <person name="Clum A."/>
            <person name="Reid I.D."/>
            <person name="Moisan M.C."/>
            <person name="Butler G."/>
            <person name="Nguyen T.T.M."/>
            <person name="Dewar K."/>
            <person name="Conant G."/>
            <person name="Drula E."/>
            <person name="Henrissat B."/>
            <person name="Hansel C."/>
            <person name="Singer S."/>
            <person name="Hutchinson M.I."/>
            <person name="de Vries R.P."/>
            <person name="Natvig D.O."/>
            <person name="Powell A.J."/>
            <person name="Tsang A."/>
            <person name="Grigoriev I.V."/>
        </authorList>
    </citation>
    <scope>NUCLEOTIDE SEQUENCE [LARGE SCALE GENOMIC DNA]</scope>
    <source>
        <strain evidence="1 2">CBS 494.80</strain>
    </source>
</reference>
<dbReference type="Proteomes" id="UP001595075">
    <property type="component" value="Unassembled WGS sequence"/>
</dbReference>